<dbReference type="Gene3D" id="3.40.630.40">
    <property type="entry name" value="Zn-dependent exopeptidases"/>
    <property type="match status" value="1"/>
</dbReference>
<dbReference type="RefSeq" id="WP_160774963.1">
    <property type="nucleotide sequence ID" value="NZ_WUMV01000003.1"/>
</dbReference>
<gene>
    <name evidence="1" type="ORF">GR183_07295</name>
</gene>
<evidence type="ECO:0000313" key="2">
    <source>
        <dbReference type="Proteomes" id="UP000433101"/>
    </source>
</evidence>
<evidence type="ECO:0000313" key="1">
    <source>
        <dbReference type="EMBL" id="MXN64706.1"/>
    </source>
</evidence>
<comment type="caution">
    <text evidence="1">The sequence shown here is derived from an EMBL/GenBank/DDBJ whole genome shotgun (WGS) entry which is preliminary data.</text>
</comment>
<dbReference type="SUPFAM" id="SSF53187">
    <property type="entry name" value="Zn-dependent exopeptidases"/>
    <property type="match status" value="1"/>
</dbReference>
<name>A0A7X3LTB2_9HYPH</name>
<dbReference type="EMBL" id="WUMV01000003">
    <property type="protein sequence ID" value="MXN64706.1"/>
    <property type="molecule type" value="Genomic_DNA"/>
</dbReference>
<dbReference type="InterPro" id="IPR011227">
    <property type="entry name" value="UCP029730"/>
</dbReference>
<organism evidence="1 2">
    <name type="scientific">Stappia sediminis</name>
    <dbReference type="NCBI Taxonomy" id="2692190"/>
    <lineage>
        <taxon>Bacteria</taxon>
        <taxon>Pseudomonadati</taxon>
        <taxon>Pseudomonadota</taxon>
        <taxon>Alphaproteobacteria</taxon>
        <taxon>Hyphomicrobiales</taxon>
        <taxon>Stappiaceae</taxon>
        <taxon>Stappia</taxon>
    </lineage>
</organism>
<dbReference type="PIRSF" id="PIRSF029730">
    <property type="entry name" value="UCP029730"/>
    <property type="match status" value="1"/>
</dbReference>
<proteinExistence type="predicted"/>
<dbReference type="Proteomes" id="UP000433101">
    <property type="component" value="Unassembled WGS sequence"/>
</dbReference>
<dbReference type="GO" id="GO:0016787">
    <property type="term" value="F:hydrolase activity"/>
    <property type="evidence" value="ECO:0007669"/>
    <property type="project" value="UniProtKB-KW"/>
</dbReference>
<protein>
    <submittedName>
        <fullName evidence="1">N-formylglutamate amidohydrolase</fullName>
    </submittedName>
</protein>
<keyword evidence="2" id="KW-1185">Reference proteome</keyword>
<dbReference type="Pfam" id="PF05013">
    <property type="entry name" value="FGase"/>
    <property type="match status" value="1"/>
</dbReference>
<sequence>MSVAKAEADGAAAPVAIVNRAGAGAFVVLCDHASNALPARFGTLGLSPADLQAHIAWDPGALGVSRRLSGLLDAPLVHPTLSRLLVDCNRAPDAPDLAPALSEATEIPGNRDLSEEDRAARIALVHTPFHAAVDEVLDERAARGLPTLLVSVHTFTPVYRGVSRPWQIGVLYDQDRRLAERLISALKSDSSLTVGDNEPYAPSDGVYYTLDRHGQARGLASVMLEIRNDEVADAAGEEAWAHRLAALLAEAGRAVSASEAGRKKTN</sequence>
<keyword evidence="1" id="KW-0378">Hydrolase</keyword>
<dbReference type="AlphaFoldDB" id="A0A7X3LTB2"/>
<reference evidence="1 2" key="1">
    <citation type="submission" date="2019-12" db="EMBL/GenBank/DDBJ databases">
        <authorList>
            <person name="Li M."/>
        </authorList>
    </citation>
    <scope>NUCLEOTIDE SEQUENCE [LARGE SCALE GENOMIC DNA]</scope>
    <source>
        <strain evidence="1 2">GBMRC 2046</strain>
    </source>
</reference>
<accession>A0A7X3LTB2</accession>
<dbReference type="InterPro" id="IPR007709">
    <property type="entry name" value="N-FG_amidohydro"/>
</dbReference>